<keyword evidence="3 9" id="KW-0812">Transmembrane</keyword>
<dbReference type="PIRSF" id="PIRSF000170">
    <property type="entry name" value="Succ_dh_cyt_b558"/>
    <property type="match status" value="1"/>
</dbReference>
<evidence type="ECO:0000256" key="9">
    <source>
        <dbReference type="SAM" id="Phobius"/>
    </source>
</evidence>
<feature type="transmembrane region" description="Helical" evidence="9">
    <location>
        <begin position="98"/>
        <end position="116"/>
    </location>
</feature>
<dbReference type="RefSeq" id="WP_061854928.1">
    <property type="nucleotide sequence ID" value="NZ_LUGM01000002.1"/>
</dbReference>
<evidence type="ECO:0000313" key="11">
    <source>
        <dbReference type="Proteomes" id="UP000075418"/>
    </source>
</evidence>
<feature type="binding site" description="axial binding residue" evidence="8">
    <location>
        <position position="156"/>
    </location>
    <ligand>
        <name>heme</name>
        <dbReference type="ChEBI" id="CHEBI:30413"/>
    </ligand>
    <ligandPart>
        <name>Fe</name>
        <dbReference type="ChEBI" id="CHEBI:18248"/>
    </ligandPart>
</feature>
<dbReference type="CDD" id="cd03497">
    <property type="entry name" value="SQR_TypeB_1_TM"/>
    <property type="match status" value="1"/>
</dbReference>
<keyword evidence="6 8" id="KW-0408">Iron</keyword>
<feature type="transmembrane region" description="Helical" evidence="9">
    <location>
        <begin position="12"/>
        <end position="32"/>
    </location>
</feature>
<protein>
    <submittedName>
        <fullName evidence="10">Succinate dehydrogenase</fullName>
    </submittedName>
</protein>
<dbReference type="AlphaFoldDB" id="A0A151A695"/>
<reference evidence="10 11" key="1">
    <citation type="submission" date="2016-02" db="EMBL/GenBank/DDBJ databases">
        <title>Draft genome sequence of hydrocarbon degrading Staphylococcus saprophyticus Strain CNV2, isolated from crude-oil contaminated soil from Noonmati Oil Refinery, Guwahati, Assam, India.</title>
        <authorList>
            <person name="Mukherjee A."/>
            <person name="Chettri B."/>
            <person name="Langpoklakpam J."/>
            <person name="Singh A.K."/>
            <person name="Chattopadhyay D.J."/>
        </authorList>
    </citation>
    <scope>NUCLEOTIDE SEQUENCE [LARGE SCALE GENOMIC DNA]</scope>
    <source>
        <strain evidence="10 11">CNV2</strain>
    </source>
</reference>
<comment type="caution">
    <text evidence="10">The sequence shown here is derived from an EMBL/GenBank/DDBJ whole genome shotgun (WGS) entry which is preliminary data.</text>
</comment>
<keyword evidence="2 8" id="KW-0349">Heme</keyword>
<feature type="transmembrane region" description="Helical" evidence="9">
    <location>
        <begin position="52"/>
        <end position="77"/>
    </location>
</feature>
<dbReference type="InterPro" id="IPR034804">
    <property type="entry name" value="SQR/QFR_C/D"/>
</dbReference>
<dbReference type="EMBL" id="LUGM01000002">
    <property type="protein sequence ID" value="KYH14765.1"/>
    <property type="molecule type" value="Genomic_DNA"/>
</dbReference>
<feature type="transmembrane region" description="Helical" evidence="9">
    <location>
        <begin position="143"/>
        <end position="167"/>
    </location>
</feature>
<comment type="subcellular location">
    <subcellularLocation>
        <location evidence="1">Membrane</location>
    </subcellularLocation>
</comment>
<evidence type="ECO:0000256" key="1">
    <source>
        <dbReference type="ARBA" id="ARBA00004370"/>
    </source>
</evidence>
<feature type="transmembrane region" description="Helical" evidence="9">
    <location>
        <begin position="179"/>
        <end position="202"/>
    </location>
</feature>
<dbReference type="Proteomes" id="UP000075418">
    <property type="component" value="Unassembled WGS sequence"/>
</dbReference>
<dbReference type="SUPFAM" id="SSF81343">
    <property type="entry name" value="Fumarate reductase respiratory complex transmembrane subunits"/>
    <property type="match status" value="1"/>
</dbReference>
<evidence type="ECO:0000256" key="3">
    <source>
        <dbReference type="ARBA" id="ARBA00022692"/>
    </source>
</evidence>
<dbReference type="Gene3D" id="1.20.1300.10">
    <property type="entry name" value="Fumarate reductase/succinate dehydrogenase, transmembrane subunit"/>
    <property type="match status" value="1"/>
</dbReference>
<gene>
    <name evidence="10" type="ORF">A0131_08250</name>
</gene>
<dbReference type="NCBIfam" id="TIGR02046">
    <property type="entry name" value="sdhC_b558_fam"/>
    <property type="match status" value="1"/>
</dbReference>
<keyword evidence="5 9" id="KW-1133">Transmembrane helix</keyword>
<accession>A0A151A695</accession>
<sequence length="203" mass="23129">MAYTKNQFYLRRLHSLLGVIPIGGFLLVHLLVNHQATKGASAFDKAAGFMESLPFLIVLEFLFIYIPIFYHGVYGVFIAFTAKENVGHYSQFRNWMFLLQRVTGVITFVFVGIHLWQTRIQVAMGHPVNFDLVHDIVSNPAWLIFYIVCTLSVTFHFANGLWSFLVTWGALQSKKSQQVFTWVSLIVFLVVSYIGVSAILAFL</sequence>
<keyword evidence="7 9" id="KW-0472">Membrane</keyword>
<organism evidence="10 11">
    <name type="scientific">Staphylococcus kloosii</name>
    <dbReference type="NCBI Taxonomy" id="29384"/>
    <lineage>
        <taxon>Bacteria</taxon>
        <taxon>Bacillati</taxon>
        <taxon>Bacillota</taxon>
        <taxon>Bacilli</taxon>
        <taxon>Bacillales</taxon>
        <taxon>Staphylococcaceae</taxon>
        <taxon>Staphylococcus</taxon>
    </lineage>
</organism>
<proteinExistence type="predicted"/>
<feature type="binding site" description="axial binding residue" evidence="8">
    <location>
        <position position="71"/>
    </location>
    <ligand>
        <name>heme</name>
        <dbReference type="ChEBI" id="CHEBI:30413"/>
    </ligand>
    <ligandPart>
        <name>Fe</name>
        <dbReference type="ChEBI" id="CHEBI:18248"/>
    </ligandPart>
</feature>
<dbReference type="InterPro" id="IPR016002">
    <property type="entry name" value="Succ_DH_cyt_b558_Firmicute"/>
</dbReference>
<evidence type="ECO:0000256" key="6">
    <source>
        <dbReference type="ARBA" id="ARBA00023004"/>
    </source>
</evidence>
<name>A0A151A695_9STAP</name>
<evidence type="ECO:0000256" key="4">
    <source>
        <dbReference type="ARBA" id="ARBA00022723"/>
    </source>
</evidence>
<dbReference type="Pfam" id="PF01127">
    <property type="entry name" value="Sdh_cyt"/>
    <property type="match status" value="1"/>
</dbReference>
<evidence type="ECO:0000256" key="8">
    <source>
        <dbReference type="PIRSR" id="PIRSR000170-1"/>
    </source>
</evidence>
<feature type="binding site" description="axial binding residue" evidence="8">
    <location>
        <position position="29"/>
    </location>
    <ligand>
        <name>heme</name>
        <dbReference type="ChEBI" id="CHEBI:30413"/>
    </ligand>
    <ligandPart>
        <name>Fe</name>
        <dbReference type="ChEBI" id="CHEBI:18248"/>
    </ligandPart>
</feature>
<evidence type="ECO:0000256" key="2">
    <source>
        <dbReference type="ARBA" id="ARBA00022617"/>
    </source>
</evidence>
<dbReference type="GO" id="GO:0016020">
    <property type="term" value="C:membrane"/>
    <property type="evidence" value="ECO:0007669"/>
    <property type="project" value="UniProtKB-SubCell"/>
</dbReference>
<dbReference type="InterPro" id="IPR000701">
    <property type="entry name" value="SuccDH_FuR_B_TM-su"/>
</dbReference>
<dbReference type="GO" id="GO:0046872">
    <property type="term" value="F:metal ion binding"/>
    <property type="evidence" value="ECO:0007669"/>
    <property type="project" value="UniProtKB-KW"/>
</dbReference>
<dbReference type="InterPro" id="IPR011138">
    <property type="entry name" value="Cytochrome_b-558"/>
</dbReference>
<evidence type="ECO:0000256" key="7">
    <source>
        <dbReference type="ARBA" id="ARBA00023136"/>
    </source>
</evidence>
<feature type="binding site" description="axial binding residue" evidence="8">
    <location>
        <position position="114"/>
    </location>
    <ligand>
        <name>heme</name>
        <dbReference type="ChEBI" id="CHEBI:30413"/>
    </ligand>
    <ligandPart>
        <name>Fe</name>
        <dbReference type="ChEBI" id="CHEBI:18248"/>
    </ligandPart>
</feature>
<keyword evidence="4 8" id="KW-0479">Metal-binding</keyword>
<evidence type="ECO:0000313" key="10">
    <source>
        <dbReference type="EMBL" id="KYH14765.1"/>
    </source>
</evidence>
<evidence type="ECO:0000256" key="5">
    <source>
        <dbReference type="ARBA" id="ARBA00022989"/>
    </source>
</evidence>